<evidence type="ECO:0000256" key="13">
    <source>
        <dbReference type="ARBA" id="ARBA00023268"/>
    </source>
</evidence>
<dbReference type="Proteomes" id="UP000320585">
    <property type="component" value="Chromosome"/>
</dbReference>
<evidence type="ECO:0000256" key="12">
    <source>
        <dbReference type="ARBA" id="ARBA00023239"/>
    </source>
</evidence>
<dbReference type="InterPro" id="IPR036652">
    <property type="entry name" value="YjeF_N_dom_sf"/>
</dbReference>
<keyword evidence="7 17" id="KW-0067">ATP-binding</keyword>
<dbReference type="RefSeq" id="WP_143332631.1">
    <property type="nucleotide sequence ID" value="NZ_AP019697.1"/>
</dbReference>
<dbReference type="EMBL" id="AP019697">
    <property type="protein sequence ID" value="BBK25433.1"/>
    <property type="molecule type" value="Genomic_DNA"/>
</dbReference>
<feature type="binding site" evidence="18">
    <location>
        <position position="160"/>
    </location>
    <ligand>
        <name>(6S)-NADPHX</name>
        <dbReference type="ChEBI" id="CHEBI:64076"/>
    </ligand>
</feature>
<evidence type="ECO:0000259" key="20">
    <source>
        <dbReference type="PROSITE" id="PS51383"/>
    </source>
</evidence>
<keyword evidence="8 17" id="KW-0521">NADP</keyword>
<feature type="binding site" evidence="17">
    <location>
        <begin position="417"/>
        <end position="421"/>
    </location>
    <ligand>
        <name>AMP</name>
        <dbReference type="ChEBI" id="CHEBI:456215"/>
    </ligand>
</feature>
<dbReference type="OrthoDB" id="9806925at2"/>
<reference evidence="23" key="1">
    <citation type="submission" date="2019-05" db="EMBL/GenBank/DDBJ databases">
        <title>Complete genome sequencing of Dialister sp. strain 5BBH33.</title>
        <authorList>
            <person name="Sakamoto M."/>
            <person name="Murakami T."/>
            <person name="Mori H."/>
        </authorList>
    </citation>
    <scope>NUCLEOTIDE SEQUENCE [LARGE SCALE GENOMIC DNA]</scope>
    <source>
        <strain evidence="23">5BBH33</strain>
    </source>
</reference>
<dbReference type="GO" id="GO:0046872">
    <property type="term" value="F:metal ion binding"/>
    <property type="evidence" value="ECO:0007669"/>
    <property type="project" value="UniProtKB-UniRule"/>
</dbReference>
<sequence length="510" mass="53384">MILTSTAESRLLDKIAMTEYGLPEAVLMENAGRAVVSRMREFTDWEGAFTVIVCGTGNNGGDGFVSARYARGAGARVLVILMGDPSHMGESAKMYRKTAEKMGIPVIEVMEAEEAVPYLYDADIIIDSLIGTGLASKVKGEKAALIDIINDTDALVVSTDIPSGLVTDTGRPAGTAVNADFTVALGSVKRGHVLYPGSEHTGRLLFSPIGIPEEASEDFPVRLLFREDIAPLLPVRNQISHKGKNGFLGIFAGSSGMEGAALLAGQGALYAGAGKTAIITTGDAAPIMAGKFPEIMVSSIGNGPHFTEDMAEAALEKAKAYDVIAIGPGIGRDEETVKFVKKMVENFEKTIILDADGLYAAAEAKIDFKSCPGRLILTPHVGEFARLTGLSASEIEEKRIDAASDFSKKNRLVLVLKGAPTVIGLPDGRSYVNTTGNPGMATGGMGDTLTGVIGAMAAQGMSPSSSAAVGVYLHGLAGDLAAETTPVGYRVTDLARLLPKARAQITEMDE</sequence>
<dbReference type="CDD" id="cd01171">
    <property type="entry name" value="YXKO-related"/>
    <property type="match status" value="1"/>
</dbReference>
<evidence type="ECO:0000256" key="14">
    <source>
        <dbReference type="ARBA" id="ARBA00025153"/>
    </source>
</evidence>
<dbReference type="NCBIfam" id="TIGR00197">
    <property type="entry name" value="yjeF_nterm"/>
    <property type="match status" value="1"/>
</dbReference>
<dbReference type="InterPro" id="IPR017953">
    <property type="entry name" value="Carbohydrate_kinase_pred_CS"/>
</dbReference>
<dbReference type="GeneID" id="92716598"/>
<dbReference type="PROSITE" id="PS01050">
    <property type="entry name" value="YJEF_C_2"/>
    <property type="match status" value="1"/>
</dbReference>
<evidence type="ECO:0000313" key="22">
    <source>
        <dbReference type="EMBL" id="BBK25433.1"/>
    </source>
</evidence>
<evidence type="ECO:0000256" key="9">
    <source>
        <dbReference type="ARBA" id="ARBA00022958"/>
    </source>
</evidence>
<keyword evidence="9 18" id="KW-0630">Potassium</keyword>
<evidence type="ECO:0000256" key="16">
    <source>
        <dbReference type="ARBA" id="ARBA00049209"/>
    </source>
</evidence>
<dbReference type="HAMAP" id="MF_01966">
    <property type="entry name" value="NADHX_epimerase"/>
    <property type="match status" value="1"/>
</dbReference>
<comment type="cofactor">
    <cofactor evidence="18 19">
        <name>K(+)</name>
        <dbReference type="ChEBI" id="CHEBI:29103"/>
    </cofactor>
    <text evidence="18 19">Binds 1 potassium ion per subunit.</text>
</comment>
<feature type="binding site" evidence="18">
    <location>
        <position position="163"/>
    </location>
    <ligand>
        <name>K(+)</name>
        <dbReference type="ChEBI" id="CHEBI:29103"/>
    </ligand>
</feature>
<accession>A0A8D5A206</accession>
<dbReference type="InterPro" id="IPR004443">
    <property type="entry name" value="YjeF_N_dom"/>
</dbReference>
<evidence type="ECO:0000256" key="18">
    <source>
        <dbReference type="HAMAP-Rule" id="MF_01966"/>
    </source>
</evidence>
<organism evidence="22 23">
    <name type="scientific">Dialister hominis</name>
    <dbReference type="NCBI Taxonomy" id="2582419"/>
    <lineage>
        <taxon>Bacteria</taxon>
        <taxon>Bacillati</taxon>
        <taxon>Bacillota</taxon>
        <taxon>Negativicutes</taxon>
        <taxon>Veillonellales</taxon>
        <taxon>Veillonellaceae</taxon>
        <taxon>Dialister</taxon>
    </lineage>
</organism>
<keyword evidence="23" id="KW-1185">Reference proteome</keyword>
<feature type="binding site" evidence="17">
    <location>
        <position position="260"/>
    </location>
    <ligand>
        <name>(6S)-NADPHX</name>
        <dbReference type="ChEBI" id="CHEBI:64076"/>
    </ligand>
</feature>
<comment type="catalytic activity">
    <reaction evidence="2 18 19">
        <text>(6R)-NADPHX = (6S)-NADPHX</text>
        <dbReference type="Rhea" id="RHEA:32227"/>
        <dbReference type="ChEBI" id="CHEBI:64076"/>
        <dbReference type="ChEBI" id="CHEBI:64077"/>
        <dbReference type="EC" id="5.1.99.6"/>
    </reaction>
</comment>
<dbReference type="PROSITE" id="PS51383">
    <property type="entry name" value="YJEF_C_3"/>
    <property type="match status" value="1"/>
</dbReference>
<evidence type="ECO:0000256" key="11">
    <source>
        <dbReference type="ARBA" id="ARBA00023235"/>
    </source>
</evidence>
<dbReference type="PROSITE" id="PS51385">
    <property type="entry name" value="YJEF_N"/>
    <property type="match status" value="1"/>
</dbReference>
<feature type="binding site" evidence="18">
    <location>
        <position position="127"/>
    </location>
    <ligand>
        <name>K(+)</name>
        <dbReference type="ChEBI" id="CHEBI:29103"/>
    </ligand>
</feature>
<keyword evidence="10 17" id="KW-0520">NAD</keyword>
<comment type="similarity">
    <text evidence="17">Belongs to the NnrD/CARKD family.</text>
</comment>
<protein>
    <recommendedName>
        <fullName evidence="19">Bifunctional NAD(P)H-hydrate repair enzyme</fullName>
    </recommendedName>
    <alternativeName>
        <fullName evidence="19">Nicotinamide nucleotide repair protein</fullName>
    </alternativeName>
    <domain>
        <recommendedName>
            <fullName evidence="19">ADP-dependent (S)-NAD(P)H-hydrate dehydratase</fullName>
            <ecNumber evidence="19">4.2.1.136</ecNumber>
        </recommendedName>
        <alternativeName>
            <fullName evidence="19">ADP-dependent NAD(P)HX dehydratase</fullName>
        </alternativeName>
    </domain>
    <domain>
        <recommendedName>
            <fullName evidence="19">NAD(P)H-hydrate epimerase</fullName>
            <ecNumber evidence="19">5.1.99.6</ecNumber>
        </recommendedName>
    </domain>
</protein>
<feature type="binding site" evidence="17">
    <location>
        <position position="447"/>
    </location>
    <ligand>
        <name>(6S)-NADPHX</name>
        <dbReference type="ChEBI" id="CHEBI:64076"/>
    </ligand>
</feature>
<comment type="catalytic activity">
    <reaction evidence="1 18 19">
        <text>(6R)-NADHX = (6S)-NADHX</text>
        <dbReference type="Rhea" id="RHEA:32215"/>
        <dbReference type="ChEBI" id="CHEBI:64074"/>
        <dbReference type="ChEBI" id="CHEBI:64075"/>
        <dbReference type="EC" id="5.1.99.6"/>
    </reaction>
</comment>
<comment type="subunit">
    <text evidence="17">Homotetramer.</text>
</comment>
<dbReference type="HAMAP" id="MF_01965">
    <property type="entry name" value="NADHX_dehydratase"/>
    <property type="match status" value="1"/>
</dbReference>
<dbReference type="Gene3D" id="3.40.50.10260">
    <property type="entry name" value="YjeF N-terminal domain"/>
    <property type="match status" value="1"/>
</dbReference>
<dbReference type="GO" id="GO:0110051">
    <property type="term" value="P:metabolite repair"/>
    <property type="evidence" value="ECO:0007669"/>
    <property type="project" value="TreeGrafter"/>
</dbReference>
<gene>
    <name evidence="22" type="primary">nnr</name>
    <name evidence="17" type="synonym">nnrD</name>
    <name evidence="18" type="synonym">nnrE</name>
    <name evidence="22" type="ORF">Dia5BBH33_13680</name>
</gene>
<evidence type="ECO:0000256" key="4">
    <source>
        <dbReference type="ARBA" id="ARBA00009524"/>
    </source>
</evidence>
<dbReference type="PANTHER" id="PTHR12592:SF0">
    <property type="entry name" value="ATP-DEPENDENT (S)-NAD(P)H-HYDRATE DEHYDRATASE"/>
    <property type="match status" value="1"/>
</dbReference>
<dbReference type="GO" id="GO:0052856">
    <property type="term" value="F:NAD(P)HX epimerase activity"/>
    <property type="evidence" value="ECO:0007669"/>
    <property type="project" value="UniProtKB-UniRule"/>
</dbReference>
<keyword evidence="12 17" id="KW-0456">Lyase</keyword>
<feature type="binding site" evidence="17">
    <location>
        <position position="329"/>
    </location>
    <ligand>
        <name>(6S)-NADPHX</name>
        <dbReference type="ChEBI" id="CHEBI:64076"/>
    </ligand>
</feature>
<comment type="similarity">
    <text evidence="18">Belongs to the NnrE/AIBP family.</text>
</comment>
<evidence type="ECO:0000256" key="2">
    <source>
        <dbReference type="ARBA" id="ARBA00000909"/>
    </source>
</evidence>
<comment type="function">
    <text evidence="14 19">Bifunctional enzyme that catalyzes the epimerization of the S- and R-forms of NAD(P)HX and the dehydration of the S-form of NAD(P)HX at the expense of ADP, which is converted to AMP. This allows the repair of both epimers of NAD(P)HX, a damaged form of NAD(P)H that is a result of enzymatic or heat-dependent hydration.</text>
</comment>
<evidence type="ECO:0000256" key="1">
    <source>
        <dbReference type="ARBA" id="ARBA00000013"/>
    </source>
</evidence>
<evidence type="ECO:0000256" key="19">
    <source>
        <dbReference type="PIRNR" id="PIRNR017184"/>
    </source>
</evidence>
<dbReference type="GO" id="GO:0005524">
    <property type="term" value="F:ATP binding"/>
    <property type="evidence" value="ECO:0007669"/>
    <property type="project" value="UniProtKB-UniRule"/>
</dbReference>
<comment type="catalytic activity">
    <reaction evidence="16 17 19">
        <text>(6S)-NADPHX + ADP = AMP + phosphate + NADPH + H(+)</text>
        <dbReference type="Rhea" id="RHEA:32235"/>
        <dbReference type="ChEBI" id="CHEBI:15378"/>
        <dbReference type="ChEBI" id="CHEBI:43474"/>
        <dbReference type="ChEBI" id="CHEBI:57783"/>
        <dbReference type="ChEBI" id="CHEBI:64076"/>
        <dbReference type="ChEBI" id="CHEBI:456215"/>
        <dbReference type="ChEBI" id="CHEBI:456216"/>
        <dbReference type="EC" id="4.2.1.136"/>
    </reaction>
</comment>
<proteinExistence type="inferred from homology"/>
<feature type="binding site" evidence="18">
    <location>
        <begin position="58"/>
        <end position="62"/>
    </location>
    <ligand>
        <name>(6S)-NADPHX</name>
        <dbReference type="ChEBI" id="CHEBI:64076"/>
    </ligand>
</feature>
<evidence type="ECO:0000256" key="15">
    <source>
        <dbReference type="ARBA" id="ARBA00048238"/>
    </source>
</evidence>
<comment type="function">
    <text evidence="17">Catalyzes the dehydration of the S-form of NAD(P)HX at the expense of ADP, which is converted to AMP. Together with NAD(P)HX epimerase, which catalyzes the epimerization of the S- and R-forms, the enzyme allows the repair of both epimers of NAD(P)HX, a damaged form of NAD(P)H that is a result of enzymatic or heat-dependent hydration.</text>
</comment>
<dbReference type="EC" id="4.2.1.136" evidence="19"/>
<evidence type="ECO:0000259" key="21">
    <source>
        <dbReference type="PROSITE" id="PS51385"/>
    </source>
</evidence>
<dbReference type="GO" id="GO:0046496">
    <property type="term" value="P:nicotinamide nucleotide metabolic process"/>
    <property type="evidence" value="ECO:0007669"/>
    <property type="project" value="UniProtKB-UniRule"/>
</dbReference>
<evidence type="ECO:0000256" key="10">
    <source>
        <dbReference type="ARBA" id="ARBA00023027"/>
    </source>
</evidence>
<evidence type="ECO:0000256" key="7">
    <source>
        <dbReference type="ARBA" id="ARBA00022840"/>
    </source>
</evidence>
<comment type="function">
    <text evidence="18">Catalyzes the epimerization of the S- and R-forms of NAD(P)HX, a damaged form of NAD(P)H that is a result of enzymatic or heat-dependent hydration. This is a prerequisite for the S-specific NAD(P)H-hydrate dehydratase to allow the repair of both epimers of NAD(P)HX.</text>
</comment>
<feature type="domain" description="YjeF C-terminal" evidence="20">
    <location>
        <begin position="225"/>
        <end position="505"/>
    </location>
</feature>
<feature type="binding site" evidence="17">
    <location>
        <position position="446"/>
    </location>
    <ligand>
        <name>AMP</name>
        <dbReference type="ChEBI" id="CHEBI:456215"/>
    </ligand>
</feature>
<feature type="binding site" evidence="18">
    <location>
        <begin position="131"/>
        <end position="137"/>
    </location>
    <ligand>
        <name>(6S)-NADPHX</name>
        <dbReference type="ChEBI" id="CHEBI:64076"/>
    </ligand>
</feature>
<comment type="caution">
    <text evidence="18">Lacks conserved residue(s) required for the propagation of feature annotation.</text>
</comment>
<dbReference type="SUPFAM" id="SSF53613">
    <property type="entry name" value="Ribokinase-like"/>
    <property type="match status" value="1"/>
</dbReference>
<comment type="catalytic activity">
    <reaction evidence="15 17 19">
        <text>(6S)-NADHX + ADP = AMP + phosphate + NADH + H(+)</text>
        <dbReference type="Rhea" id="RHEA:32223"/>
        <dbReference type="ChEBI" id="CHEBI:15378"/>
        <dbReference type="ChEBI" id="CHEBI:43474"/>
        <dbReference type="ChEBI" id="CHEBI:57945"/>
        <dbReference type="ChEBI" id="CHEBI:64074"/>
        <dbReference type="ChEBI" id="CHEBI:456215"/>
        <dbReference type="ChEBI" id="CHEBI:456216"/>
        <dbReference type="EC" id="4.2.1.136"/>
    </reaction>
</comment>
<dbReference type="Pfam" id="PF03853">
    <property type="entry name" value="YjeF_N"/>
    <property type="match status" value="1"/>
</dbReference>
<name>A0A8D5A206_9FIRM</name>
<dbReference type="InterPro" id="IPR000631">
    <property type="entry name" value="CARKD"/>
</dbReference>
<keyword evidence="5 18" id="KW-0479">Metal-binding</keyword>
<feature type="domain" description="YjeF N-terminal" evidence="21">
    <location>
        <begin position="9"/>
        <end position="217"/>
    </location>
</feature>
<dbReference type="GO" id="GO:0052855">
    <property type="term" value="F:ADP-dependent NAD(P)H-hydrate dehydratase activity"/>
    <property type="evidence" value="ECO:0007669"/>
    <property type="project" value="UniProtKB-UniRule"/>
</dbReference>
<dbReference type="KEGG" id="dho:Dia5BBH33_13680"/>
<evidence type="ECO:0000256" key="6">
    <source>
        <dbReference type="ARBA" id="ARBA00022741"/>
    </source>
</evidence>
<dbReference type="PANTHER" id="PTHR12592">
    <property type="entry name" value="ATP-DEPENDENT (S)-NAD(P)H-HYDRATE DEHYDRATASE FAMILY MEMBER"/>
    <property type="match status" value="1"/>
</dbReference>
<feature type="binding site" evidence="18">
    <location>
        <position position="59"/>
    </location>
    <ligand>
        <name>K(+)</name>
        <dbReference type="ChEBI" id="CHEBI:29103"/>
    </ligand>
</feature>
<evidence type="ECO:0000256" key="17">
    <source>
        <dbReference type="HAMAP-Rule" id="MF_01965"/>
    </source>
</evidence>
<keyword evidence="6 17" id="KW-0547">Nucleotide-binding</keyword>
<dbReference type="NCBIfam" id="TIGR00196">
    <property type="entry name" value="yjeF_cterm"/>
    <property type="match status" value="1"/>
</dbReference>
<keyword evidence="13" id="KW-0511">Multifunctional enzyme</keyword>
<evidence type="ECO:0000256" key="8">
    <source>
        <dbReference type="ARBA" id="ARBA00022857"/>
    </source>
</evidence>
<feature type="binding site" evidence="17">
    <location>
        <position position="380"/>
    </location>
    <ligand>
        <name>(6S)-NADPHX</name>
        <dbReference type="ChEBI" id="CHEBI:64076"/>
    </ligand>
</feature>
<evidence type="ECO:0000313" key="23">
    <source>
        <dbReference type="Proteomes" id="UP000320585"/>
    </source>
</evidence>
<dbReference type="InterPro" id="IPR030677">
    <property type="entry name" value="Nnr"/>
</dbReference>
<evidence type="ECO:0000256" key="3">
    <source>
        <dbReference type="ARBA" id="ARBA00006001"/>
    </source>
</evidence>
<dbReference type="Gene3D" id="3.40.1190.20">
    <property type="match status" value="1"/>
</dbReference>
<comment type="similarity">
    <text evidence="3 19">In the N-terminal section; belongs to the NnrE/AIBP family.</text>
</comment>
<comment type="cofactor">
    <cofactor evidence="17">
        <name>Mg(2+)</name>
        <dbReference type="ChEBI" id="CHEBI:18420"/>
    </cofactor>
</comment>
<comment type="similarity">
    <text evidence="4 19">In the C-terminal section; belongs to the NnrD/CARKD family.</text>
</comment>
<dbReference type="SUPFAM" id="SSF64153">
    <property type="entry name" value="YjeF N-terminal domain-like"/>
    <property type="match status" value="1"/>
</dbReference>
<dbReference type="EC" id="5.1.99.6" evidence="19"/>
<evidence type="ECO:0000256" key="5">
    <source>
        <dbReference type="ARBA" id="ARBA00022723"/>
    </source>
</evidence>
<dbReference type="AlphaFoldDB" id="A0A8D5A206"/>
<keyword evidence="11 18" id="KW-0413">Isomerase</keyword>
<dbReference type="Pfam" id="PF01256">
    <property type="entry name" value="Carb_kinase"/>
    <property type="match status" value="1"/>
</dbReference>
<dbReference type="InterPro" id="IPR029056">
    <property type="entry name" value="Ribokinase-like"/>
</dbReference>
<dbReference type="PIRSF" id="PIRSF017184">
    <property type="entry name" value="Nnr"/>
    <property type="match status" value="1"/>
</dbReference>